<dbReference type="Pfam" id="PF17645">
    <property type="entry name" value="Amdase"/>
    <property type="match status" value="1"/>
</dbReference>
<keyword evidence="1" id="KW-0413">Isomerase</keyword>
<dbReference type="PANTHER" id="PTHR40267">
    <property type="entry name" value="BLR3294 PROTEIN"/>
    <property type="match status" value="1"/>
</dbReference>
<dbReference type="Gene3D" id="3.40.50.12500">
    <property type="match status" value="1"/>
</dbReference>
<keyword evidence="2" id="KW-1185">Reference proteome</keyword>
<dbReference type="PIRSF" id="PIRSF015736">
    <property type="entry name" value="MI"/>
    <property type="match status" value="1"/>
</dbReference>
<dbReference type="Proteomes" id="UP000256845">
    <property type="component" value="Unassembled WGS sequence"/>
</dbReference>
<reference evidence="1 2" key="1">
    <citation type="submission" date="2018-07" db="EMBL/GenBank/DDBJ databases">
        <title>Genomic Encyclopedia of Type Strains, Phase III (KMG-III): the genomes of soil and plant-associated and newly described type strains.</title>
        <authorList>
            <person name="Whitman W."/>
        </authorList>
    </citation>
    <scope>NUCLEOTIDE SEQUENCE [LARGE SCALE GENOMIC DNA]</scope>
    <source>
        <strain evidence="1 2">CECT 8488</strain>
    </source>
</reference>
<dbReference type="GO" id="GO:0016853">
    <property type="term" value="F:isomerase activity"/>
    <property type="evidence" value="ECO:0007669"/>
    <property type="project" value="UniProtKB-KW"/>
</dbReference>
<gene>
    <name evidence="1" type="ORF">DFP90_12214</name>
</gene>
<accession>A0A3D9H1M6</accession>
<dbReference type="EMBL" id="QRDW01000022">
    <property type="protein sequence ID" value="RED43395.1"/>
    <property type="molecule type" value="Genomic_DNA"/>
</dbReference>
<evidence type="ECO:0000313" key="1">
    <source>
        <dbReference type="EMBL" id="RED43395.1"/>
    </source>
</evidence>
<dbReference type="InterPro" id="IPR026286">
    <property type="entry name" value="MaiA/AMDase"/>
</dbReference>
<protein>
    <submittedName>
        <fullName evidence="1">Maleate isomerase</fullName>
    </submittedName>
</protein>
<dbReference type="RefSeq" id="WP_245957149.1">
    <property type="nucleotide sequence ID" value="NZ_QRDW01000022.1"/>
</dbReference>
<dbReference type="InterPro" id="IPR053714">
    <property type="entry name" value="Iso_Racemase_Enz_sf"/>
</dbReference>
<comment type="caution">
    <text evidence="1">The sequence shown here is derived from an EMBL/GenBank/DDBJ whole genome shotgun (WGS) entry which is preliminary data.</text>
</comment>
<organism evidence="1 2">
    <name type="scientific">Aestuariispira insulae</name>
    <dbReference type="NCBI Taxonomy" id="1461337"/>
    <lineage>
        <taxon>Bacteria</taxon>
        <taxon>Pseudomonadati</taxon>
        <taxon>Pseudomonadota</taxon>
        <taxon>Alphaproteobacteria</taxon>
        <taxon>Rhodospirillales</taxon>
        <taxon>Kiloniellaceae</taxon>
        <taxon>Aestuariispira</taxon>
    </lineage>
</organism>
<name>A0A3D9H1M6_9PROT</name>
<proteinExistence type="predicted"/>
<dbReference type="AlphaFoldDB" id="A0A3D9H1M6"/>
<evidence type="ECO:0000313" key="2">
    <source>
        <dbReference type="Proteomes" id="UP000256845"/>
    </source>
</evidence>
<sequence>MNTRTEIGDCASEIRFEDIAPGGRVGLLALATDLNSETDLRRIFPSGIEIFTNRVTNANPVTMDNLRAMSGDITRAAAGILPGYGVDVVIYGCTSGTVAIGEAQLEKLIRAAHPDTPSTNPITATRNALRAFGAKKISILTPYTRAVNETMLAHFLNEGFEVLSIEGFGLDKDLDMTCLPAQAIHNAAIKACRDEADLLFISCTALRSATAIEALEQKLGKPVVTSNQAIVWHALQLMESPARVEGFGRLFDLTLNPKGSM</sequence>
<dbReference type="PANTHER" id="PTHR40267:SF1">
    <property type="entry name" value="BLR3294 PROTEIN"/>
    <property type="match status" value="1"/>
</dbReference>